<comment type="caution">
    <text evidence="2">The sequence shown here is derived from an EMBL/GenBank/DDBJ whole genome shotgun (WGS) entry which is preliminary data.</text>
</comment>
<dbReference type="InterPro" id="IPR025121">
    <property type="entry name" value="GTPase_HflX_N"/>
</dbReference>
<proteinExistence type="predicted"/>
<dbReference type="InterPro" id="IPR042108">
    <property type="entry name" value="GTPase_HflX_N_sf"/>
</dbReference>
<dbReference type="EMBL" id="BRXZ01003468">
    <property type="protein sequence ID" value="GMH55374.1"/>
    <property type="molecule type" value="Genomic_DNA"/>
</dbReference>
<evidence type="ECO:0000259" key="1">
    <source>
        <dbReference type="Pfam" id="PF13167"/>
    </source>
</evidence>
<dbReference type="AlphaFoldDB" id="A0A9W6ZRR5"/>
<accession>A0A9W6ZRR5</accession>
<name>A0A9W6ZRR5_9STRA</name>
<dbReference type="Pfam" id="PF13167">
    <property type="entry name" value="GTP-bdg_N"/>
    <property type="match status" value="1"/>
</dbReference>
<evidence type="ECO:0000313" key="2">
    <source>
        <dbReference type="EMBL" id="GMH55374.1"/>
    </source>
</evidence>
<keyword evidence="3" id="KW-1185">Reference proteome</keyword>
<sequence>MQAAVQEGEGDMIDLFEREDRVAEVGKRQLEPCILVGVEDLSYHRLKGEEKFSLDLENQFSLDESLREMRELTTTAGLRIVEQVTQRLNEPNPRTYIGTGKTKEIAAVCERTG</sequence>
<reference evidence="2" key="1">
    <citation type="submission" date="2022-07" db="EMBL/GenBank/DDBJ databases">
        <title>Genome analysis of Parmales, a sister group of diatoms, reveals the evolutionary specialization of diatoms from phago-mixotrophs to photoautotrophs.</title>
        <authorList>
            <person name="Ban H."/>
            <person name="Sato S."/>
            <person name="Yoshikawa S."/>
            <person name="Kazumasa Y."/>
            <person name="Nakamura Y."/>
            <person name="Ichinomiya M."/>
            <person name="Saitoh K."/>
            <person name="Sato N."/>
            <person name="Blanc-Mathieu R."/>
            <person name="Endo H."/>
            <person name="Kuwata A."/>
            <person name="Ogata H."/>
        </authorList>
    </citation>
    <scope>NUCLEOTIDE SEQUENCE</scope>
</reference>
<evidence type="ECO:0000313" key="3">
    <source>
        <dbReference type="Proteomes" id="UP001165082"/>
    </source>
</evidence>
<feature type="non-terminal residue" evidence="2">
    <location>
        <position position="1"/>
    </location>
</feature>
<dbReference type="Gene3D" id="3.40.50.11060">
    <property type="entry name" value="GTPase HflX, N-terminal domain"/>
    <property type="match status" value="1"/>
</dbReference>
<organism evidence="2 3">
    <name type="scientific">Triparma retinervis</name>
    <dbReference type="NCBI Taxonomy" id="2557542"/>
    <lineage>
        <taxon>Eukaryota</taxon>
        <taxon>Sar</taxon>
        <taxon>Stramenopiles</taxon>
        <taxon>Ochrophyta</taxon>
        <taxon>Bolidophyceae</taxon>
        <taxon>Parmales</taxon>
        <taxon>Triparmaceae</taxon>
        <taxon>Triparma</taxon>
    </lineage>
</organism>
<protein>
    <recommendedName>
        <fullName evidence="1">GTPase HflX N-terminal domain-containing protein</fullName>
    </recommendedName>
</protein>
<feature type="domain" description="GTPase HflX N-terminal" evidence="1">
    <location>
        <begin position="64"/>
        <end position="112"/>
    </location>
</feature>
<dbReference type="Proteomes" id="UP001165082">
    <property type="component" value="Unassembled WGS sequence"/>
</dbReference>
<gene>
    <name evidence="2" type="ORF">TrRE_jg9780</name>
</gene>